<evidence type="ECO:0000259" key="1">
    <source>
        <dbReference type="Pfam" id="PF03108"/>
    </source>
</evidence>
<evidence type="ECO:0000313" key="2">
    <source>
        <dbReference type="EMBL" id="KAL2491073.1"/>
    </source>
</evidence>
<dbReference type="InterPro" id="IPR004332">
    <property type="entry name" value="Transposase_MuDR"/>
</dbReference>
<dbReference type="Proteomes" id="UP001604336">
    <property type="component" value="Unassembled WGS sequence"/>
</dbReference>
<proteinExistence type="predicted"/>
<accession>A0ABD1RRM9</accession>
<dbReference type="AlphaFoldDB" id="A0ABD1RRM9"/>
<dbReference type="EMBL" id="JBFOLK010000008">
    <property type="protein sequence ID" value="KAL2491073.1"/>
    <property type="molecule type" value="Genomic_DNA"/>
</dbReference>
<sequence length="193" mass="22739">MGENRTMCSKLCGASADLEEDPDFNNFENEFENDNDMLYEQNVTEENEIEEFEDEIDDLEYPSSEEFLSAYESSDESEHKFPEFVAENDMHNSKFEFGHKFRSIEEFKKAVRSYGAVNKYNVKFKANDESRAQAVCKVGCRWKIWASNVKSNNMVQVKSYTPEHTCNRDQNNRHCTYLYLANQYIERFKVDPD</sequence>
<dbReference type="Pfam" id="PF03108">
    <property type="entry name" value="DBD_Tnp_Mut"/>
    <property type="match status" value="1"/>
</dbReference>
<reference evidence="3" key="1">
    <citation type="submission" date="2024-07" db="EMBL/GenBank/DDBJ databases">
        <title>Two chromosome-level genome assemblies of Korean endemic species Abeliophyllum distichum and Forsythia ovata (Oleaceae).</title>
        <authorList>
            <person name="Jang H."/>
        </authorList>
    </citation>
    <scope>NUCLEOTIDE SEQUENCE [LARGE SCALE GENOMIC DNA]</scope>
</reference>
<feature type="domain" description="Transposase MuDR plant" evidence="1">
    <location>
        <begin position="94"/>
        <end position="157"/>
    </location>
</feature>
<dbReference type="PANTHER" id="PTHR31973">
    <property type="entry name" value="POLYPROTEIN, PUTATIVE-RELATED"/>
    <property type="match status" value="1"/>
</dbReference>
<protein>
    <recommendedName>
        <fullName evidence="1">Transposase MuDR plant domain-containing protein</fullName>
    </recommendedName>
</protein>
<dbReference type="PANTHER" id="PTHR31973:SF199">
    <property type="entry name" value="SWIM-TYPE DOMAIN-CONTAINING PROTEIN"/>
    <property type="match status" value="1"/>
</dbReference>
<gene>
    <name evidence="2" type="ORF">Adt_26701</name>
</gene>
<keyword evidence="3" id="KW-1185">Reference proteome</keyword>
<name>A0ABD1RRM9_9LAMI</name>
<evidence type="ECO:0000313" key="3">
    <source>
        <dbReference type="Proteomes" id="UP001604336"/>
    </source>
</evidence>
<comment type="caution">
    <text evidence="2">The sequence shown here is derived from an EMBL/GenBank/DDBJ whole genome shotgun (WGS) entry which is preliminary data.</text>
</comment>
<organism evidence="2 3">
    <name type="scientific">Abeliophyllum distichum</name>
    <dbReference type="NCBI Taxonomy" id="126358"/>
    <lineage>
        <taxon>Eukaryota</taxon>
        <taxon>Viridiplantae</taxon>
        <taxon>Streptophyta</taxon>
        <taxon>Embryophyta</taxon>
        <taxon>Tracheophyta</taxon>
        <taxon>Spermatophyta</taxon>
        <taxon>Magnoliopsida</taxon>
        <taxon>eudicotyledons</taxon>
        <taxon>Gunneridae</taxon>
        <taxon>Pentapetalae</taxon>
        <taxon>asterids</taxon>
        <taxon>lamiids</taxon>
        <taxon>Lamiales</taxon>
        <taxon>Oleaceae</taxon>
        <taxon>Forsythieae</taxon>
        <taxon>Abeliophyllum</taxon>
    </lineage>
</organism>